<comment type="similarity">
    <text evidence="2 5">Belongs to the acyl-CoA dehydrogenase family.</text>
</comment>
<dbReference type="GO" id="GO:0050660">
    <property type="term" value="F:flavin adenine dinucleotide binding"/>
    <property type="evidence" value="ECO:0007669"/>
    <property type="project" value="InterPro"/>
</dbReference>
<feature type="domain" description="Acyl-CoA oxidase/dehydrogenase middle" evidence="7">
    <location>
        <begin position="123"/>
        <end position="219"/>
    </location>
</feature>
<sequence length="583" mass="63471">MTTLADAMRSLEEYLGDPADPGSRMPAVRALQLDEREEYPHEFLAALRTWGLQDWIIPVAHGGKAVHVEDGLHLIRAVARRDATAATAMSIACLSFMPIWIAGTHQQGQYHSDLLRAGGKIAWGLSERGHGSDVLANETRARKVDGGWVLDGEKWLIGNCSLADVVCVQARTDDRPGPGAYSIFAVEKRRITGGSWTDLPNEPLHGLRGLDMSGIRMDGCRVGDDALIGRVGQGLEITLKASQLVRININGLAMGCADTALRTTLDFAVEREIFGERVADIPYSRGQLVECFAELLIADAMAAGAVRALQVAPKQVSVWSSAAKYLLPTMLDRAVGQLAVVLGARHYLRTGPHALFQKMARDLPVANFADGNTVVNLKNIVAQLGQLLDTAATAGDERRAAAAVTARELFDLRPPAAAYEPWTQELNNRGIDDAVLALPESVAGLRDRGWTGPAKLGEQFLGELDRMRAELTALRAAWGRAAPRRPEAYELAKRYCVVLAAASCVHLFRFGREVIDPRLADPAVLHVCLARLWQVLHPTAPLAEPEAVEHTARALLTLHQEGRSFGFRAWPSRFWLSEGGRTS</sequence>
<dbReference type="SUPFAM" id="SSF56645">
    <property type="entry name" value="Acyl-CoA dehydrogenase NM domain-like"/>
    <property type="match status" value="1"/>
</dbReference>
<dbReference type="GO" id="GO:0003995">
    <property type="term" value="F:acyl-CoA dehydrogenase activity"/>
    <property type="evidence" value="ECO:0007669"/>
    <property type="project" value="TreeGrafter"/>
</dbReference>
<evidence type="ECO:0000256" key="2">
    <source>
        <dbReference type="ARBA" id="ARBA00009347"/>
    </source>
</evidence>
<evidence type="ECO:0000256" key="4">
    <source>
        <dbReference type="ARBA" id="ARBA00022827"/>
    </source>
</evidence>
<evidence type="ECO:0000313" key="9">
    <source>
        <dbReference type="EMBL" id="MBB4739141.1"/>
    </source>
</evidence>
<dbReference type="Pfam" id="PF02771">
    <property type="entry name" value="Acyl-CoA_dh_N"/>
    <property type="match status" value="1"/>
</dbReference>
<dbReference type="Gene3D" id="2.40.110.10">
    <property type="entry name" value="Butyryl-CoA Dehydrogenase, subunit A, domain 2"/>
    <property type="match status" value="1"/>
</dbReference>
<evidence type="ECO:0000256" key="5">
    <source>
        <dbReference type="RuleBase" id="RU362125"/>
    </source>
</evidence>
<keyword evidence="4 5" id="KW-0274">FAD</keyword>
<keyword evidence="3 5" id="KW-0285">Flavoprotein</keyword>
<accession>A0A7W7M6X6</accession>
<dbReference type="InterPro" id="IPR009100">
    <property type="entry name" value="AcylCoA_DH/oxidase_NM_dom_sf"/>
</dbReference>
<proteinExistence type="inferred from homology"/>
<dbReference type="InterPro" id="IPR037069">
    <property type="entry name" value="AcylCoA_DH/ox_N_sf"/>
</dbReference>
<dbReference type="Proteomes" id="UP000546162">
    <property type="component" value="Unassembled WGS sequence"/>
</dbReference>
<gene>
    <name evidence="9" type="ORF">BJY16_002600</name>
</gene>
<dbReference type="Gene3D" id="1.10.540.10">
    <property type="entry name" value="Acyl-CoA dehydrogenase/oxidase, N-terminal domain"/>
    <property type="match status" value="1"/>
</dbReference>
<evidence type="ECO:0000259" key="7">
    <source>
        <dbReference type="Pfam" id="PF02770"/>
    </source>
</evidence>
<evidence type="ECO:0000259" key="8">
    <source>
        <dbReference type="Pfam" id="PF02771"/>
    </source>
</evidence>
<dbReference type="InterPro" id="IPR036250">
    <property type="entry name" value="AcylCo_DH-like_C"/>
</dbReference>
<keyword evidence="5" id="KW-0560">Oxidoreductase</keyword>
<dbReference type="PANTHER" id="PTHR43884:SF19">
    <property type="entry name" value="ACYL-COA DEHYDROGENASE FADE4-RELATED"/>
    <property type="match status" value="1"/>
</dbReference>
<dbReference type="Pfam" id="PF00441">
    <property type="entry name" value="Acyl-CoA_dh_1"/>
    <property type="match status" value="1"/>
</dbReference>
<feature type="domain" description="Acyl-CoA dehydrogenase/oxidase N-terminal" evidence="8">
    <location>
        <begin position="29"/>
        <end position="109"/>
    </location>
</feature>
<organism evidence="9 10">
    <name type="scientific">Actinoplanes octamycinicus</name>
    <dbReference type="NCBI Taxonomy" id="135948"/>
    <lineage>
        <taxon>Bacteria</taxon>
        <taxon>Bacillati</taxon>
        <taxon>Actinomycetota</taxon>
        <taxon>Actinomycetes</taxon>
        <taxon>Micromonosporales</taxon>
        <taxon>Micromonosporaceae</taxon>
        <taxon>Actinoplanes</taxon>
    </lineage>
</organism>
<dbReference type="RefSeq" id="WP_185039717.1">
    <property type="nucleotide sequence ID" value="NZ_BAABFG010000005.1"/>
</dbReference>
<evidence type="ECO:0000259" key="6">
    <source>
        <dbReference type="Pfam" id="PF00441"/>
    </source>
</evidence>
<evidence type="ECO:0000256" key="1">
    <source>
        <dbReference type="ARBA" id="ARBA00001974"/>
    </source>
</evidence>
<dbReference type="EMBL" id="JACHNB010000001">
    <property type="protein sequence ID" value="MBB4739141.1"/>
    <property type="molecule type" value="Genomic_DNA"/>
</dbReference>
<dbReference type="SUPFAM" id="SSF47203">
    <property type="entry name" value="Acyl-CoA dehydrogenase C-terminal domain-like"/>
    <property type="match status" value="1"/>
</dbReference>
<evidence type="ECO:0000256" key="3">
    <source>
        <dbReference type="ARBA" id="ARBA00022630"/>
    </source>
</evidence>
<evidence type="ECO:0000313" key="10">
    <source>
        <dbReference type="Proteomes" id="UP000546162"/>
    </source>
</evidence>
<dbReference type="Pfam" id="PF02770">
    <property type="entry name" value="Acyl-CoA_dh_M"/>
    <property type="match status" value="1"/>
</dbReference>
<comment type="caution">
    <text evidence="9">The sequence shown here is derived from an EMBL/GenBank/DDBJ whole genome shotgun (WGS) entry which is preliminary data.</text>
</comment>
<dbReference type="GO" id="GO:0005886">
    <property type="term" value="C:plasma membrane"/>
    <property type="evidence" value="ECO:0007669"/>
    <property type="project" value="TreeGrafter"/>
</dbReference>
<dbReference type="InterPro" id="IPR013786">
    <property type="entry name" value="AcylCoA_DH/ox_N"/>
</dbReference>
<feature type="domain" description="Acyl-CoA dehydrogenase/oxidase C-terminal" evidence="6">
    <location>
        <begin position="232"/>
        <end position="383"/>
    </location>
</feature>
<keyword evidence="10" id="KW-1185">Reference proteome</keyword>
<protein>
    <submittedName>
        <fullName evidence="9">Alkylation response protein AidB-like acyl-CoA dehydrogenase</fullName>
    </submittedName>
</protein>
<dbReference type="Gene3D" id="1.20.140.10">
    <property type="entry name" value="Butyryl-CoA Dehydrogenase, subunit A, domain 3"/>
    <property type="match status" value="1"/>
</dbReference>
<comment type="cofactor">
    <cofactor evidence="1 5">
        <name>FAD</name>
        <dbReference type="ChEBI" id="CHEBI:57692"/>
    </cofactor>
</comment>
<dbReference type="InterPro" id="IPR006091">
    <property type="entry name" value="Acyl-CoA_Oxase/DH_mid-dom"/>
</dbReference>
<dbReference type="AlphaFoldDB" id="A0A7W7M6X6"/>
<reference evidence="9 10" key="1">
    <citation type="submission" date="2020-08" db="EMBL/GenBank/DDBJ databases">
        <title>Sequencing the genomes of 1000 actinobacteria strains.</title>
        <authorList>
            <person name="Klenk H.-P."/>
        </authorList>
    </citation>
    <scope>NUCLEOTIDE SEQUENCE [LARGE SCALE GENOMIC DNA]</scope>
    <source>
        <strain evidence="9 10">DSM 45809</strain>
    </source>
</reference>
<dbReference type="InterPro" id="IPR046373">
    <property type="entry name" value="Acyl-CoA_Oxase/DH_mid-dom_sf"/>
</dbReference>
<name>A0A7W7M6X6_9ACTN</name>
<dbReference type="InterPro" id="IPR009075">
    <property type="entry name" value="AcylCo_DH/oxidase_C"/>
</dbReference>
<dbReference type="CDD" id="cd00567">
    <property type="entry name" value="ACAD"/>
    <property type="match status" value="1"/>
</dbReference>
<dbReference type="PANTHER" id="PTHR43884">
    <property type="entry name" value="ACYL-COA DEHYDROGENASE"/>
    <property type="match status" value="1"/>
</dbReference>